<proteinExistence type="predicted"/>
<dbReference type="InterPro" id="IPR002539">
    <property type="entry name" value="MaoC-like_dom"/>
</dbReference>
<sequence>MPEGYSVDVSKAAGHVFPSEVIRCTRRDYLMYALAVGVPETELQWLYELDMDFGPLPTYPISLLVKSDHWDVNVFMERWTSGGPIPGMPDYDFNKIVHGEQGYEVINPFPEEGGAFKLVKSCVGVYDKGSGMVVHSAVDIYGEQDNVHYSRLDTKMFVRGYGGWNGPKGPKAVTYNPPAGREPDAIDVFHTQENQALLFRLSGDYNPLHADVKLAPTVGFHKPILHGLCTYGKCGHAVLKHFGNNERVRFKSINARFAQPVFPGETVEVLMWKASSNDPKCDGIIFQARVKERNVLVITNGYATIYKEDSNEAKL</sequence>
<gene>
    <name evidence="3" type="ORF">HPULCUR_011797</name>
</gene>
<evidence type="ECO:0000313" key="3">
    <source>
        <dbReference type="EMBL" id="GAA5806266.1"/>
    </source>
</evidence>
<evidence type="ECO:0000259" key="2">
    <source>
        <dbReference type="Pfam" id="PF22622"/>
    </source>
</evidence>
<dbReference type="Pfam" id="PF01575">
    <property type="entry name" value="MaoC_dehydratas"/>
    <property type="match status" value="1"/>
</dbReference>
<name>A0ABP9YH37_9FUNG</name>
<dbReference type="CDD" id="cd03448">
    <property type="entry name" value="HDE_HSD"/>
    <property type="match status" value="1"/>
</dbReference>
<evidence type="ECO:0000259" key="1">
    <source>
        <dbReference type="Pfam" id="PF01575"/>
    </source>
</evidence>
<feature type="domain" description="MaoC-like" evidence="1">
    <location>
        <begin position="178"/>
        <end position="284"/>
    </location>
</feature>
<dbReference type="Gene3D" id="3.10.129.10">
    <property type="entry name" value="Hotdog Thioesterase"/>
    <property type="match status" value="2"/>
</dbReference>
<organism evidence="3 4">
    <name type="scientific">Helicostylum pulchrum</name>
    <dbReference type="NCBI Taxonomy" id="562976"/>
    <lineage>
        <taxon>Eukaryota</taxon>
        <taxon>Fungi</taxon>
        <taxon>Fungi incertae sedis</taxon>
        <taxon>Mucoromycota</taxon>
        <taxon>Mucoromycotina</taxon>
        <taxon>Mucoromycetes</taxon>
        <taxon>Mucorales</taxon>
        <taxon>Mucorineae</taxon>
        <taxon>Mucoraceae</taxon>
        <taxon>Helicostylum</taxon>
    </lineage>
</organism>
<dbReference type="SUPFAM" id="SSF54637">
    <property type="entry name" value="Thioesterase/thiol ester dehydrase-isomerase"/>
    <property type="match status" value="2"/>
</dbReference>
<evidence type="ECO:0000313" key="4">
    <source>
        <dbReference type="Proteomes" id="UP001476247"/>
    </source>
</evidence>
<dbReference type="EMBL" id="BAABUJ010000060">
    <property type="protein sequence ID" value="GAA5806266.1"/>
    <property type="molecule type" value="Genomic_DNA"/>
</dbReference>
<dbReference type="Proteomes" id="UP001476247">
    <property type="component" value="Unassembled WGS sequence"/>
</dbReference>
<protein>
    <recommendedName>
        <fullName evidence="5">MaoC-like domain-containing protein</fullName>
    </recommendedName>
</protein>
<reference evidence="3 4" key="1">
    <citation type="submission" date="2024-04" db="EMBL/GenBank/DDBJ databases">
        <title>genome sequences of Mucor flavus KT1a and Helicostylum pulchrum KT1b strains isolation_sourced from the surface of a dry-aged beef.</title>
        <authorList>
            <person name="Toyotome T."/>
            <person name="Hosono M."/>
            <person name="Torimaru M."/>
            <person name="Fukuda K."/>
            <person name="Mikami N."/>
        </authorList>
    </citation>
    <scope>NUCLEOTIDE SEQUENCE [LARGE SCALE GENOMIC DNA]</scope>
    <source>
        <strain evidence="3 4">KT1b</strain>
    </source>
</reference>
<keyword evidence="4" id="KW-1185">Reference proteome</keyword>
<dbReference type="PANTHER" id="PTHR13078">
    <property type="entry name" value="PEROXISOMAL MULTIFUNCTIONAL ENZYME TYPE 2-RELATED"/>
    <property type="match status" value="1"/>
</dbReference>
<feature type="domain" description="Peroxisomal multifunctional enzyme type 2-like N-terminal" evidence="2">
    <location>
        <begin position="24"/>
        <end position="160"/>
    </location>
</feature>
<dbReference type="InterPro" id="IPR054357">
    <property type="entry name" value="MFE-2_N"/>
</dbReference>
<dbReference type="InterPro" id="IPR029069">
    <property type="entry name" value="HotDog_dom_sf"/>
</dbReference>
<evidence type="ECO:0008006" key="5">
    <source>
        <dbReference type="Google" id="ProtNLM"/>
    </source>
</evidence>
<dbReference type="PANTHER" id="PTHR13078:SF57">
    <property type="entry name" value="DEHYDRATASE, PUTATIVE (AFU_ORTHOLOGUE AFUA_5G00640)-RELATED"/>
    <property type="match status" value="1"/>
</dbReference>
<comment type="caution">
    <text evidence="3">The sequence shown here is derived from an EMBL/GenBank/DDBJ whole genome shotgun (WGS) entry which is preliminary data.</text>
</comment>
<dbReference type="Pfam" id="PF22622">
    <property type="entry name" value="MFE-2_hydrat-2_N"/>
    <property type="match status" value="1"/>
</dbReference>
<accession>A0ABP9YH37</accession>